<gene>
    <name evidence="3" type="ORF">llap_7732</name>
</gene>
<name>A0A2I0U7A2_LIMLA</name>
<dbReference type="EMBL" id="KZ506050">
    <property type="protein sequence ID" value="PKU41964.1"/>
    <property type="molecule type" value="Genomic_DNA"/>
</dbReference>
<keyword evidence="2" id="KW-0732">Signal</keyword>
<organism evidence="3 4">
    <name type="scientific">Limosa lapponica baueri</name>
    <dbReference type="NCBI Taxonomy" id="1758121"/>
    <lineage>
        <taxon>Eukaryota</taxon>
        <taxon>Metazoa</taxon>
        <taxon>Chordata</taxon>
        <taxon>Craniata</taxon>
        <taxon>Vertebrata</taxon>
        <taxon>Euteleostomi</taxon>
        <taxon>Archelosauria</taxon>
        <taxon>Archosauria</taxon>
        <taxon>Dinosauria</taxon>
        <taxon>Saurischia</taxon>
        <taxon>Theropoda</taxon>
        <taxon>Coelurosauria</taxon>
        <taxon>Aves</taxon>
        <taxon>Neognathae</taxon>
        <taxon>Neoaves</taxon>
        <taxon>Charadriiformes</taxon>
        <taxon>Scolopacidae</taxon>
        <taxon>Limosa</taxon>
    </lineage>
</organism>
<evidence type="ECO:0000313" key="3">
    <source>
        <dbReference type="EMBL" id="PKU41964.1"/>
    </source>
</evidence>
<dbReference type="AlphaFoldDB" id="A0A2I0U7A2"/>
<keyword evidence="4" id="KW-1185">Reference proteome</keyword>
<sequence>MKPDVWLLLNLSVPRLLRFLPPPVAWMEPWQSTVRAKLRRFFFLPHIQQEQRGNKINKKAKALCSHRKAVACTKCSQLKKKKRKEKSICLTGQSSIKKNFLKKKKKKRLTKKRKKKKEKEKGKKRKRKGMR</sequence>
<evidence type="ECO:0000313" key="4">
    <source>
        <dbReference type="Proteomes" id="UP000233556"/>
    </source>
</evidence>
<feature type="chain" id="PRO_5014111199" evidence="2">
    <location>
        <begin position="20"/>
        <end position="131"/>
    </location>
</feature>
<evidence type="ECO:0000256" key="1">
    <source>
        <dbReference type="SAM" id="MobiDB-lite"/>
    </source>
</evidence>
<feature type="signal peptide" evidence="2">
    <location>
        <begin position="1"/>
        <end position="19"/>
    </location>
</feature>
<dbReference type="Proteomes" id="UP000233556">
    <property type="component" value="Unassembled WGS sequence"/>
</dbReference>
<reference evidence="4" key="2">
    <citation type="submission" date="2017-12" db="EMBL/GenBank/DDBJ databases">
        <title>Genome sequence of the Bar-tailed Godwit (Limosa lapponica baueri).</title>
        <authorList>
            <person name="Lima N.C.B."/>
            <person name="Parody-Merino A.M."/>
            <person name="Battley P.F."/>
            <person name="Fidler A.E."/>
            <person name="Prosdocimi F."/>
        </authorList>
    </citation>
    <scope>NUCLEOTIDE SEQUENCE [LARGE SCALE GENOMIC DNA]</scope>
</reference>
<protein>
    <submittedName>
        <fullName evidence="3">Uncharacterized protein</fullName>
    </submittedName>
</protein>
<accession>A0A2I0U7A2</accession>
<proteinExistence type="predicted"/>
<evidence type="ECO:0000256" key="2">
    <source>
        <dbReference type="SAM" id="SignalP"/>
    </source>
</evidence>
<reference evidence="4" key="1">
    <citation type="submission" date="2017-11" db="EMBL/GenBank/DDBJ databases">
        <authorList>
            <person name="Lima N.C."/>
            <person name="Parody-Merino A.M."/>
            <person name="Battley P.F."/>
            <person name="Fidler A.E."/>
            <person name="Prosdocimi F."/>
        </authorList>
    </citation>
    <scope>NUCLEOTIDE SEQUENCE [LARGE SCALE GENOMIC DNA]</scope>
</reference>
<feature type="region of interest" description="Disordered" evidence="1">
    <location>
        <begin position="98"/>
        <end position="131"/>
    </location>
</feature>
<feature type="compositionally biased region" description="Basic residues" evidence="1">
    <location>
        <begin position="99"/>
        <end position="131"/>
    </location>
</feature>